<dbReference type="EMBL" id="GGEC01031849">
    <property type="protein sequence ID" value="MBX12333.1"/>
    <property type="molecule type" value="Transcribed_RNA"/>
</dbReference>
<sequence>MMGNLKITNFCEIPLFLIYKISKQYMKLCTSKGNSGHNSNCTLACGARTFIVIKKYNCNHQKMDNS</sequence>
<accession>A0A2P2L2Z3</accession>
<reference evidence="1" key="1">
    <citation type="submission" date="2018-02" db="EMBL/GenBank/DDBJ databases">
        <title>Rhizophora mucronata_Transcriptome.</title>
        <authorList>
            <person name="Meera S.P."/>
            <person name="Sreeshan A."/>
            <person name="Augustine A."/>
        </authorList>
    </citation>
    <scope>NUCLEOTIDE SEQUENCE</scope>
    <source>
        <tissue evidence="1">Leaf</tissue>
    </source>
</reference>
<evidence type="ECO:0000313" key="1">
    <source>
        <dbReference type="EMBL" id="MBX12333.1"/>
    </source>
</evidence>
<organism evidence="1">
    <name type="scientific">Rhizophora mucronata</name>
    <name type="common">Asiatic mangrove</name>
    <dbReference type="NCBI Taxonomy" id="61149"/>
    <lineage>
        <taxon>Eukaryota</taxon>
        <taxon>Viridiplantae</taxon>
        <taxon>Streptophyta</taxon>
        <taxon>Embryophyta</taxon>
        <taxon>Tracheophyta</taxon>
        <taxon>Spermatophyta</taxon>
        <taxon>Magnoliopsida</taxon>
        <taxon>eudicotyledons</taxon>
        <taxon>Gunneridae</taxon>
        <taxon>Pentapetalae</taxon>
        <taxon>rosids</taxon>
        <taxon>fabids</taxon>
        <taxon>Malpighiales</taxon>
        <taxon>Rhizophoraceae</taxon>
        <taxon>Rhizophora</taxon>
    </lineage>
</organism>
<name>A0A2P2L2Z3_RHIMU</name>
<dbReference type="AlphaFoldDB" id="A0A2P2L2Z3"/>
<proteinExistence type="predicted"/>
<protein>
    <submittedName>
        <fullName evidence="1">Uncharacterized protein</fullName>
    </submittedName>
</protein>